<dbReference type="Pfam" id="PF06995">
    <property type="entry name" value="Phage_P2_GpU"/>
    <property type="match status" value="1"/>
</dbReference>
<name>A0AAW6Y8I0_NEISU</name>
<dbReference type="InterPro" id="IPR009734">
    <property type="entry name" value="Myoviridae_GpU"/>
</dbReference>
<comment type="caution">
    <text evidence="1">The sequence shown here is derived from an EMBL/GenBank/DDBJ whole genome shotgun (WGS) entry which is preliminary data.</text>
</comment>
<dbReference type="Proteomes" id="UP001236303">
    <property type="component" value="Unassembled WGS sequence"/>
</dbReference>
<proteinExistence type="predicted"/>
<protein>
    <submittedName>
        <fullName evidence="1">Phage tail protein</fullName>
    </submittedName>
</protein>
<gene>
    <name evidence="1" type="ORF">QP451_01305</name>
</gene>
<dbReference type="RefSeq" id="WP_063075563.1">
    <property type="nucleotide sequence ID" value="NZ_JAIMJJ010000041.1"/>
</dbReference>
<reference evidence="1" key="1">
    <citation type="submission" date="2023-05" db="EMBL/GenBank/DDBJ databases">
        <title>Cataloging the Phylogenetic Diversity of Human Bladder Bacteria.</title>
        <authorList>
            <person name="Du J."/>
        </authorList>
    </citation>
    <scope>NUCLEOTIDE SEQUENCE</scope>
    <source>
        <strain evidence="1">UMB1050</strain>
    </source>
</reference>
<dbReference type="AlphaFoldDB" id="A0AAW6Y8I0"/>
<evidence type="ECO:0000313" key="2">
    <source>
        <dbReference type="Proteomes" id="UP001236303"/>
    </source>
</evidence>
<organism evidence="1 2">
    <name type="scientific">Neisseria subflava</name>
    <dbReference type="NCBI Taxonomy" id="28449"/>
    <lineage>
        <taxon>Bacteria</taxon>
        <taxon>Pseudomonadati</taxon>
        <taxon>Pseudomonadota</taxon>
        <taxon>Betaproteobacteria</taxon>
        <taxon>Neisseriales</taxon>
        <taxon>Neisseriaceae</taxon>
        <taxon>Neisseria</taxon>
    </lineage>
</organism>
<evidence type="ECO:0000313" key="1">
    <source>
        <dbReference type="EMBL" id="MDK7241682.1"/>
    </source>
</evidence>
<dbReference type="EMBL" id="JASOPA010000001">
    <property type="protein sequence ID" value="MDK7241682.1"/>
    <property type="molecule type" value="Genomic_DNA"/>
</dbReference>
<accession>A0AAW6Y8I0</accession>
<sequence length="149" mass="16087">MLATLGFFPFLIRTIPFQTINRQSGWKHPNQSTVGGGINPTQYLGPETDTLTLSAEMRPEITGGDTSLAMLHLMAERGKPYNLILGTGQIMGAYVITSIKEDRSQLMHDGKARSISFSIELKKVSDSPLGLKGKALQLGVSIARSIAGI</sequence>